<dbReference type="AlphaFoldDB" id="A0A7W8TV37"/>
<protein>
    <submittedName>
        <fullName evidence="1">Uncharacterized protein</fullName>
    </submittedName>
</protein>
<reference evidence="1 2" key="1">
    <citation type="submission" date="2020-08" db="EMBL/GenBank/DDBJ databases">
        <title>Sequencing the genomes of 1000 actinobacteria strains.</title>
        <authorList>
            <person name="Klenk H.-P."/>
        </authorList>
    </citation>
    <scope>NUCLEOTIDE SEQUENCE [LARGE SCALE GENOMIC DNA]</scope>
    <source>
        <strain evidence="1 2">DSM 105783</strain>
    </source>
</reference>
<gene>
    <name evidence="1" type="ORF">HD598_002154</name>
</gene>
<dbReference type="RefSeq" id="WP_183665786.1">
    <property type="nucleotide sequence ID" value="NZ_BAAARH010000002.1"/>
</dbReference>
<organism evidence="1 2">
    <name type="scientific">Neomicrococcus aestuarii</name>
    <dbReference type="NCBI Taxonomy" id="556325"/>
    <lineage>
        <taxon>Bacteria</taxon>
        <taxon>Bacillati</taxon>
        <taxon>Actinomycetota</taxon>
        <taxon>Actinomycetes</taxon>
        <taxon>Micrococcales</taxon>
        <taxon>Micrococcaceae</taxon>
        <taxon>Neomicrococcus</taxon>
    </lineage>
</organism>
<sequence length="118" mass="13027">MGIFSDRPTDNFGTLLLYKNGDIEDLSKPKGERRQSLIGAEIELEDGAALSKRVTASRVLLTGVFALALKKKSGGESWLSVTSPDFSWLLEVDRKDAAKATKFVQACKQRQRELLLNA</sequence>
<evidence type="ECO:0000313" key="1">
    <source>
        <dbReference type="EMBL" id="MBB5513467.1"/>
    </source>
</evidence>
<dbReference type="Proteomes" id="UP000580797">
    <property type="component" value="Unassembled WGS sequence"/>
</dbReference>
<accession>A0A7W8TV37</accession>
<proteinExistence type="predicted"/>
<comment type="caution">
    <text evidence="1">The sequence shown here is derived from an EMBL/GenBank/DDBJ whole genome shotgun (WGS) entry which is preliminary data.</text>
</comment>
<dbReference type="EMBL" id="JACHDR010000001">
    <property type="protein sequence ID" value="MBB5513467.1"/>
    <property type="molecule type" value="Genomic_DNA"/>
</dbReference>
<evidence type="ECO:0000313" key="2">
    <source>
        <dbReference type="Proteomes" id="UP000580797"/>
    </source>
</evidence>
<name>A0A7W8TV37_9MICC</name>